<feature type="transmembrane region" description="Helical" evidence="1">
    <location>
        <begin position="15"/>
        <end position="35"/>
    </location>
</feature>
<keyword evidence="1" id="KW-0472">Membrane</keyword>
<organism evidence="2 3">
    <name type="scientific">Isachenkonia alkalipeptolytica</name>
    <dbReference type="NCBI Taxonomy" id="2565777"/>
    <lineage>
        <taxon>Bacteria</taxon>
        <taxon>Bacillati</taxon>
        <taxon>Bacillota</taxon>
        <taxon>Clostridia</taxon>
        <taxon>Eubacteriales</taxon>
        <taxon>Clostridiaceae</taxon>
        <taxon>Isachenkonia</taxon>
    </lineage>
</organism>
<evidence type="ECO:0000256" key="1">
    <source>
        <dbReference type="SAM" id="Phobius"/>
    </source>
</evidence>
<keyword evidence="1" id="KW-1133">Transmembrane helix</keyword>
<evidence type="ECO:0000313" key="2">
    <source>
        <dbReference type="EMBL" id="NBG87079.1"/>
    </source>
</evidence>
<sequence>MEAMKLEKSSTVTKLTYSGILVALSYVGSLLGLIIPGSLAFDSMPAFFGAMILGPVYGAAVGGVGHLLTALINGFPLTLPLHLFIGVQMALIVGVFGWVCQKERRIVAGVLATVLNGPLSAATSALAAHLLGLPFSGWVLFNTMVIPLTIVSFLNVSLALILGNILQKRMAR</sequence>
<keyword evidence="3" id="KW-1185">Reference proteome</keyword>
<feature type="transmembrane region" description="Helical" evidence="1">
    <location>
        <begin position="144"/>
        <end position="166"/>
    </location>
</feature>
<dbReference type="InterPro" id="IPR024529">
    <property type="entry name" value="ECF_trnsprt_substrate-spec"/>
</dbReference>
<comment type="caution">
    <text evidence="2">The sequence shown here is derived from an EMBL/GenBank/DDBJ whole genome shotgun (WGS) entry which is preliminary data.</text>
</comment>
<feature type="transmembrane region" description="Helical" evidence="1">
    <location>
        <begin position="106"/>
        <end position="132"/>
    </location>
</feature>
<evidence type="ECO:0000313" key="3">
    <source>
        <dbReference type="Proteomes" id="UP000449710"/>
    </source>
</evidence>
<feature type="transmembrane region" description="Helical" evidence="1">
    <location>
        <begin position="47"/>
        <end position="69"/>
    </location>
</feature>
<name>A0AA43XIR2_9CLOT</name>
<dbReference type="GO" id="GO:0022857">
    <property type="term" value="F:transmembrane transporter activity"/>
    <property type="evidence" value="ECO:0007669"/>
    <property type="project" value="InterPro"/>
</dbReference>
<dbReference type="AlphaFoldDB" id="A0AA43XIR2"/>
<gene>
    <name evidence="2" type="ORF">ISALK_01060</name>
</gene>
<protein>
    <submittedName>
        <fullName evidence="2">ECF transporter S component</fullName>
    </submittedName>
</protein>
<reference evidence="2 3" key="1">
    <citation type="submission" date="2019-04" db="EMBL/GenBank/DDBJ databases">
        <title>Isachenkonia alkalipeptolytica gen. nov. sp. nov. a new anaerobic, alkiliphilic organothrophic bacterium capable to reduce synthesized ferrihydrite isolated from a soda lake.</title>
        <authorList>
            <person name="Toshchakov S.V."/>
            <person name="Zavarzina D.G."/>
            <person name="Zhilina T.N."/>
            <person name="Kostrikina N.A."/>
            <person name="Kublanov I.V."/>
        </authorList>
    </citation>
    <scope>NUCLEOTIDE SEQUENCE [LARGE SCALE GENOMIC DNA]</scope>
    <source>
        <strain evidence="2 3">Z-1701</strain>
    </source>
</reference>
<dbReference type="RefSeq" id="WP_160718383.1">
    <property type="nucleotide sequence ID" value="NZ_SUMG01000001.1"/>
</dbReference>
<dbReference type="Gene3D" id="1.10.1760.20">
    <property type="match status" value="1"/>
</dbReference>
<accession>A0AA43XIR2</accession>
<dbReference type="EMBL" id="SUMG01000001">
    <property type="protein sequence ID" value="NBG87079.1"/>
    <property type="molecule type" value="Genomic_DNA"/>
</dbReference>
<dbReference type="Pfam" id="PF12822">
    <property type="entry name" value="ECF_trnsprt"/>
    <property type="match status" value="1"/>
</dbReference>
<dbReference type="Proteomes" id="UP000449710">
    <property type="component" value="Unassembled WGS sequence"/>
</dbReference>
<feature type="transmembrane region" description="Helical" evidence="1">
    <location>
        <begin position="81"/>
        <end position="99"/>
    </location>
</feature>
<proteinExistence type="predicted"/>
<keyword evidence="1" id="KW-0812">Transmembrane</keyword>